<keyword evidence="3" id="KW-1185">Reference proteome</keyword>
<gene>
    <name evidence="2" type="ORF">DAEQUDRAFT_725291</name>
</gene>
<evidence type="ECO:0000313" key="2">
    <source>
        <dbReference type="EMBL" id="KZT70398.1"/>
    </source>
</evidence>
<organism evidence="2 3">
    <name type="scientific">Daedalea quercina L-15889</name>
    <dbReference type="NCBI Taxonomy" id="1314783"/>
    <lineage>
        <taxon>Eukaryota</taxon>
        <taxon>Fungi</taxon>
        <taxon>Dikarya</taxon>
        <taxon>Basidiomycota</taxon>
        <taxon>Agaricomycotina</taxon>
        <taxon>Agaricomycetes</taxon>
        <taxon>Polyporales</taxon>
        <taxon>Fomitopsis</taxon>
    </lineage>
</organism>
<reference evidence="2 3" key="1">
    <citation type="journal article" date="2016" name="Mol. Biol. Evol.">
        <title>Comparative Genomics of Early-Diverging Mushroom-Forming Fungi Provides Insights into the Origins of Lignocellulose Decay Capabilities.</title>
        <authorList>
            <person name="Nagy L.G."/>
            <person name="Riley R."/>
            <person name="Tritt A."/>
            <person name="Adam C."/>
            <person name="Daum C."/>
            <person name="Floudas D."/>
            <person name="Sun H."/>
            <person name="Yadav J.S."/>
            <person name="Pangilinan J."/>
            <person name="Larsson K.H."/>
            <person name="Matsuura K."/>
            <person name="Barry K."/>
            <person name="Labutti K."/>
            <person name="Kuo R."/>
            <person name="Ohm R.A."/>
            <person name="Bhattacharya S.S."/>
            <person name="Shirouzu T."/>
            <person name="Yoshinaga Y."/>
            <person name="Martin F.M."/>
            <person name="Grigoriev I.V."/>
            <person name="Hibbett D.S."/>
        </authorList>
    </citation>
    <scope>NUCLEOTIDE SEQUENCE [LARGE SCALE GENOMIC DNA]</scope>
    <source>
        <strain evidence="2 3">L-15889</strain>
    </source>
</reference>
<name>A0A165R783_9APHY</name>
<keyword evidence="1" id="KW-0472">Membrane</keyword>
<evidence type="ECO:0000256" key="1">
    <source>
        <dbReference type="SAM" id="Phobius"/>
    </source>
</evidence>
<accession>A0A165R783</accession>
<keyword evidence="1" id="KW-1133">Transmembrane helix</keyword>
<feature type="transmembrane region" description="Helical" evidence="1">
    <location>
        <begin position="46"/>
        <end position="64"/>
    </location>
</feature>
<dbReference type="AlphaFoldDB" id="A0A165R783"/>
<dbReference type="Proteomes" id="UP000076727">
    <property type="component" value="Unassembled WGS sequence"/>
</dbReference>
<dbReference type="EMBL" id="KV429051">
    <property type="protein sequence ID" value="KZT70398.1"/>
    <property type="molecule type" value="Genomic_DNA"/>
</dbReference>
<proteinExistence type="predicted"/>
<protein>
    <submittedName>
        <fullName evidence="2">Uncharacterized protein</fullName>
    </submittedName>
</protein>
<sequence>MIATHVDNYSYVRINRLWACLSSTKHSGLPLYDATIVPVVSMKTQSAFACILLQVVIVIAMPALHPPSVL</sequence>
<evidence type="ECO:0000313" key="3">
    <source>
        <dbReference type="Proteomes" id="UP000076727"/>
    </source>
</evidence>
<keyword evidence="1" id="KW-0812">Transmembrane</keyword>